<dbReference type="InterPro" id="IPR008144">
    <property type="entry name" value="Guanylate_kin-like_dom"/>
</dbReference>
<dbReference type="STRING" id="6265.A0A0B2VWK5"/>
<dbReference type="SUPFAM" id="SSF52540">
    <property type="entry name" value="P-loop containing nucleoside triphosphate hydrolases"/>
    <property type="match status" value="1"/>
</dbReference>
<proteinExistence type="inferred from homology"/>
<reference evidence="4 5" key="1">
    <citation type="submission" date="2014-11" db="EMBL/GenBank/DDBJ databases">
        <title>Genetic blueprint of the zoonotic pathogen Toxocara canis.</title>
        <authorList>
            <person name="Zhu X.-Q."/>
            <person name="Korhonen P.K."/>
            <person name="Cai H."/>
            <person name="Young N.D."/>
            <person name="Nejsum P."/>
            <person name="von Samson-Himmelstjerna G."/>
            <person name="Boag P.R."/>
            <person name="Tan P."/>
            <person name="Li Q."/>
            <person name="Min J."/>
            <person name="Yang Y."/>
            <person name="Wang X."/>
            <person name="Fang X."/>
            <person name="Hall R.S."/>
            <person name="Hofmann A."/>
            <person name="Sternberg P.W."/>
            <person name="Jex A.R."/>
            <person name="Gasser R.B."/>
        </authorList>
    </citation>
    <scope>NUCLEOTIDE SEQUENCE [LARGE SCALE GENOMIC DNA]</scope>
    <source>
        <strain evidence="4">PN_DK_2014</strain>
    </source>
</reference>
<gene>
    <name evidence="4" type="primary">dlg1</name>
    <name evidence="4" type="ORF">Tcan_18814</name>
</gene>
<keyword evidence="5" id="KW-1185">Reference proteome</keyword>
<evidence type="ECO:0000313" key="5">
    <source>
        <dbReference type="Proteomes" id="UP000031036"/>
    </source>
</evidence>
<dbReference type="InterPro" id="IPR008145">
    <property type="entry name" value="GK/Ca_channel_bsu"/>
</dbReference>
<dbReference type="SMART" id="SM00072">
    <property type="entry name" value="GuKc"/>
    <property type="match status" value="1"/>
</dbReference>
<accession>A0A0B2VWK5</accession>
<evidence type="ECO:0000259" key="3">
    <source>
        <dbReference type="PROSITE" id="PS50052"/>
    </source>
</evidence>
<comment type="similarity">
    <text evidence="1">Belongs to the MAGUK family.</text>
</comment>
<dbReference type="EMBL" id="JPKZ01000319">
    <property type="protein sequence ID" value="KHN87926.1"/>
    <property type="molecule type" value="Genomic_DNA"/>
</dbReference>
<protein>
    <submittedName>
        <fullName evidence="4">Disks large 1 tumor suppressor protein</fullName>
    </submittedName>
</protein>
<evidence type="ECO:0000256" key="2">
    <source>
        <dbReference type="ARBA" id="ARBA00022443"/>
    </source>
</evidence>
<dbReference type="Gene3D" id="3.40.50.300">
    <property type="entry name" value="P-loop containing nucleotide triphosphate hydrolases"/>
    <property type="match status" value="1"/>
</dbReference>
<dbReference type="InterPro" id="IPR050716">
    <property type="entry name" value="MAGUK"/>
</dbReference>
<dbReference type="OrthoDB" id="78824at2759"/>
<dbReference type="Proteomes" id="UP000031036">
    <property type="component" value="Unassembled WGS sequence"/>
</dbReference>
<dbReference type="InterPro" id="IPR001452">
    <property type="entry name" value="SH3_domain"/>
</dbReference>
<feature type="domain" description="Guanylate kinase-like" evidence="3">
    <location>
        <begin position="74"/>
        <end position="250"/>
    </location>
</feature>
<evidence type="ECO:0000313" key="4">
    <source>
        <dbReference type="EMBL" id="KHN87926.1"/>
    </source>
</evidence>
<comment type="caution">
    <text evidence="4">The sequence shown here is derived from an EMBL/GenBank/DDBJ whole genome shotgun (WGS) entry which is preliminary data.</text>
</comment>
<dbReference type="InterPro" id="IPR027417">
    <property type="entry name" value="P-loop_NTPase"/>
</dbReference>
<dbReference type="SUPFAM" id="SSF50044">
    <property type="entry name" value="SH3-domain"/>
    <property type="match status" value="1"/>
</dbReference>
<dbReference type="Pfam" id="PF00625">
    <property type="entry name" value="Guanylate_kin"/>
    <property type="match status" value="1"/>
</dbReference>
<dbReference type="SMART" id="SM00326">
    <property type="entry name" value="SH3"/>
    <property type="match status" value="1"/>
</dbReference>
<dbReference type="PROSITE" id="PS50052">
    <property type="entry name" value="GUANYLATE_KINASE_2"/>
    <property type="match status" value="1"/>
</dbReference>
<dbReference type="InterPro" id="IPR020590">
    <property type="entry name" value="Guanylate_kinase_CS"/>
</dbReference>
<dbReference type="Gene3D" id="2.30.30.40">
    <property type="entry name" value="SH3 Domains"/>
    <property type="match status" value="1"/>
</dbReference>
<evidence type="ECO:0000256" key="1">
    <source>
        <dbReference type="ARBA" id="ARBA00007014"/>
    </source>
</evidence>
<dbReference type="AlphaFoldDB" id="A0A0B2VWK5"/>
<organism evidence="4 5">
    <name type="scientific">Toxocara canis</name>
    <name type="common">Canine roundworm</name>
    <dbReference type="NCBI Taxonomy" id="6265"/>
    <lineage>
        <taxon>Eukaryota</taxon>
        <taxon>Metazoa</taxon>
        <taxon>Ecdysozoa</taxon>
        <taxon>Nematoda</taxon>
        <taxon>Chromadorea</taxon>
        <taxon>Rhabditida</taxon>
        <taxon>Spirurina</taxon>
        <taxon>Ascaridomorpha</taxon>
        <taxon>Ascaridoidea</taxon>
        <taxon>Toxocaridae</taxon>
        <taxon>Toxocara</taxon>
    </lineage>
</organism>
<dbReference type="InterPro" id="IPR036028">
    <property type="entry name" value="SH3-like_dom_sf"/>
</dbReference>
<name>A0A0B2VWK5_TOXCA</name>
<dbReference type="PANTHER" id="PTHR23122">
    <property type="entry name" value="MEMBRANE-ASSOCIATED GUANYLATE KINASE MAGUK"/>
    <property type="match status" value="1"/>
</dbReference>
<keyword evidence="2" id="KW-0728">SH3 domain</keyword>
<sequence>MSSARIFLRAQFNHMEMTSDQLSFKIGDIIEIESGIACCASWQLGTNLRSHNKGFIPPSEDGYVQVKKVTVPYVQPVILLGSMKNQVEDYLVQMFPNKFTTSVPHTTRKPRENEVNGVDYFFVRDSTMRTMLRHGLFIDCGEYEGNLYGTTEAAVRMVAQRYQKHCILDTRTSVIRLTKSKIYPIVLFVGATTFRNLMQMRAGECTSKYEARDVIMADEEILSKFLRIFNGVIRESNLDDLYRRVTETIEWLDCDAPWVPVDSLVFENFL</sequence>
<dbReference type="PROSITE" id="PS00856">
    <property type="entry name" value="GUANYLATE_KINASE_1"/>
    <property type="match status" value="1"/>
</dbReference>